<feature type="transmembrane region" description="Helical" evidence="1">
    <location>
        <begin position="163"/>
        <end position="182"/>
    </location>
</feature>
<evidence type="ECO:0000313" key="2">
    <source>
        <dbReference type="EMBL" id="MDR6299836.1"/>
    </source>
</evidence>
<keyword evidence="1" id="KW-0472">Membrane</keyword>
<keyword evidence="1" id="KW-1133">Transmembrane helix</keyword>
<organism evidence="2 3">
    <name type="scientific">Mesonia maritima</name>
    <dbReference type="NCBI Taxonomy" id="1793873"/>
    <lineage>
        <taxon>Bacteria</taxon>
        <taxon>Pseudomonadati</taxon>
        <taxon>Bacteroidota</taxon>
        <taxon>Flavobacteriia</taxon>
        <taxon>Flavobacteriales</taxon>
        <taxon>Flavobacteriaceae</taxon>
        <taxon>Mesonia</taxon>
    </lineage>
</organism>
<feature type="transmembrane region" description="Helical" evidence="1">
    <location>
        <begin position="92"/>
        <end position="114"/>
    </location>
</feature>
<sequence length="230" mass="27516">MKKVSKQQIDRLYEFTRQHYVEYYDVQTELVDHLANAIEEHWEENADQDFEELLHREFKKFGIFGFTGLVEKKEYALQKNYNSIVWKKIKSFLLLPKVIIATFILFVIHFLLLKYKFSEIIFHTLYLVIFLSGIVAAIIRNWKHKRQLKKEGKMKLLVNKVIYRMRSGVSFCYFPYAFFPVLDILPPTILLPLSSFYFTYLLIALYVCIIEMPAIENELMEKAYKNLNLI</sequence>
<accession>A0ABU1K2K4</accession>
<keyword evidence="3" id="KW-1185">Reference proteome</keyword>
<keyword evidence="1" id="KW-0812">Transmembrane</keyword>
<dbReference type="Proteomes" id="UP001257659">
    <property type="component" value="Unassembled WGS sequence"/>
</dbReference>
<evidence type="ECO:0000313" key="3">
    <source>
        <dbReference type="Proteomes" id="UP001257659"/>
    </source>
</evidence>
<protein>
    <submittedName>
        <fullName evidence="2">Uncharacterized protein</fullName>
    </submittedName>
</protein>
<gene>
    <name evidence="2" type="ORF">GGR31_000452</name>
</gene>
<name>A0ABU1K2K4_9FLAO</name>
<proteinExistence type="predicted"/>
<dbReference type="RefSeq" id="WP_309726821.1">
    <property type="nucleotide sequence ID" value="NZ_JAVDQA010000001.1"/>
</dbReference>
<dbReference type="EMBL" id="JAVDQA010000001">
    <property type="protein sequence ID" value="MDR6299836.1"/>
    <property type="molecule type" value="Genomic_DNA"/>
</dbReference>
<evidence type="ECO:0000256" key="1">
    <source>
        <dbReference type="SAM" id="Phobius"/>
    </source>
</evidence>
<feature type="transmembrane region" description="Helical" evidence="1">
    <location>
        <begin position="120"/>
        <end position="142"/>
    </location>
</feature>
<feature type="transmembrane region" description="Helical" evidence="1">
    <location>
        <begin position="194"/>
        <end position="215"/>
    </location>
</feature>
<reference evidence="2 3" key="1">
    <citation type="submission" date="2023-07" db="EMBL/GenBank/DDBJ databases">
        <title>Genomic Encyclopedia of Type Strains, Phase IV (KMG-IV): sequencing the most valuable type-strain genomes for metagenomic binning, comparative biology and taxonomic classification.</title>
        <authorList>
            <person name="Goeker M."/>
        </authorList>
    </citation>
    <scope>NUCLEOTIDE SEQUENCE [LARGE SCALE GENOMIC DNA]</scope>
    <source>
        <strain evidence="2 3">DSM 102814</strain>
    </source>
</reference>
<comment type="caution">
    <text evidence="2">The sequence shown here is derived from an EMBL/GenBank/DDBJ whole genome shotgun (WGS) entry which is preliminary data.</text>
</comment>